<organism evidence="2 4">
    <name type="scientific">Streptacidiphilus jiangxiensis</name>
    <dbReference type="NCBI Taxonomy" id="235985"/>
    <lineage>
        <taxon>Bacteria</taxon>
        <taxon>Bacillati</taxon>
        <taxon>Actinomycetota</taxon>
        <taxon>Actinomycetes</taxon>
        <taxon>Kitasatosporales</taxon>
        <taxon>Streptomycetaceae</taxon>
        <taxon>Streptacidiphilus</taxon>
    </lineage>
</organism>
<reference evidence="4" key="1">
    <citation type="submission" date="2016-10" db="EMBL/GenBank/DDBJ databases">
        <authorList>
            <person name="Varghese N."/>
        </authorList>
    </citation>
    <scope>NUCLEOTIDE SEQUENCE [LARGE SCALE GENOMIC DNA]</scope>
    <source>
        <strain evidence="4">DSM 45096 / BCRC 16803 / CGMCC 4.1857 / CIP 109030 / JCM 12277 / KCTC 19219 / NBRC 100920 / 33214</strain>
    </source>
</reference>
<keyword evidence="1" id="KW-1133">Transmembrane helix</keyword>
<dbReference type="EMBL" id="FOAZ01000019">
    <property type="protein sequence ID" value="SEM16347.1"/>
    <property type="molecule type" value="Genomic_DNA"/>
</dbReference>
<reference evidence="2" key="2">
    <citation type="submission" date="2016-10" db="EMBL/GenBank/DDBJ databases">
        <authorList>
            <person name="de Groot N.N."/>
        </authorList>
    </citation>
    <scope>NUCLEOTIDE SEQUENCE [LARGE SCALE GENOMIC DNA]</scope>
    <source>
        <strain evidence="2">CGMCC 4.1857</strain>
    </source>
</reference>
<feature type="transmembrane region" description="Helical" evidence="1">
    <location>
        <begin position="52"/>
        <end position="72"/>
    </location>
</feature>
<accession>A0A1H7W5U0</accession>
<protein>
    <submittedName>
        <fullName evidence="2">Uncharacterized protein</fullName>
    </submittedName>
</protein>
<keyword evidence="1" id="KW-0472">Membrane</keyword>
<dbReference type="AlphaFoldDB" id="A0A1H7W5U0"/>
<dbReference type="OrthoDB" id="9983685at2"/>
<dbReference type="RefSeq" id="WP_143094612.1">
    <property type="nucleotide sequence ID" value="NZ_BBPN01000007.1"/>
</dbReference>
<evidence type="ECO:0000313" key="4">
    <source>
        <dbReference type="Proteomes" id="UP000183015"/>
    </source>
</evidence>
<evidence type="ECO:0000313" key="3">
    <source>
        <dbReference type="EMBL" id="SEM84869.1"/>
    </source>
</evidence>
<dbReference type="eggNOG" id="ENOG50326DZ">
    <property type="taxonomic scope" value="Bacteria"/>
</dbReference>
<keyword evidence="4" id="KW-1185">Reference proteome</keyword>
<proteinExistence type="predicted"/>
<sequence>MATASERVLREAEARGLGDYRESYAYSGLAWFFVTVPLLAPLLALIQIPGQAGPVALLGGVLELALVGAGVITRRRKAVHLFTRGFLLVGVSGRVRRSATWPEVSVRIKRVGTRYSTRPVHTYGVDVAGRESFGFGQRQIVRGSELAMELAELGAPGRVAAALRTIDEQGSATLGFLRFSRDLIQDDGPRAQMQLPVAEIARVQLRPTGDPGDPTELLLTVRGSGTTVAIACLPVDRVAMAGLITALTGQGAATPGA</sequence>
<dbReference type="EMBL" id="FOAZ01000074">
    <property type="protein sequence ID" value="SEM84869.1"/>
    <property type="molecule type" value="Genomic_DNA"/>
</dbReference>
<keyword evidence="1" id="KW-0812">Transmembrane</keyword>
<gene>
    <name evidence="2" type="ORF">SAMN05414137_119209</name>
    <name evidence="3" type="ORF">SAMN05414137_1743</name>
</gene>
<feature type="transmembrane region" description="Helical" evidence="1">
    <location>
        <begin position="24"/>
        <end position="46"/>
    </location>
</feature>
<dbReference type="Proteomes" id="UP000183015">
    <property type="component" value="Unassembled WGS sequence"/>
</dbReference>
<evidence type="ECO:0000313" key="2">
    <source>
        <dbReference type="EMBL" id="SEM16347.1"/>
    </source>
</evidence>
<name>A0A1H7W5U0_STRJI</name>
<evidence type="ECO:0000256" key="1">
    <source>
        <dbReference type="SAM" id="Phobius"/>
    </source>
</evidence>